<dbReference type="GO" id="GO:0006096">
    <property type="term" value="P:glycolytic process"/>
    <property type="evidence" value="ECO:0007669"/>
    <property type="project" value="UniProtKB-UniPathway"/>
</dbReference>
<dbReference type="Pfam" id="PF00121">
    <property type="entry name" value="TIM"/>
    <property type="match status" value="2"/>
</dbReference>
<dbReference type="EMBL" id="HG684341">
    <property type="protein sequence ID" value="CDJ32619.1"/>
    <property type="molecule type" value="Genomic_DNA"/>
</dbReference>
<name>U6K4K3_9EIME</name>
<evidence type="ECO:0000313" key="5">
    <source>
        <dbReference type="EMBL" id="CDJ32619.1"/>
    </source>
</evidence>
<comment type="similarity">
    <text evidence="1 4">Belongs to the triosephosphate isomerase family.</text>
</comment>
<evidence type="ECO:0000256" key="2">
    <source>
        <dbReference type="ARBA" id="ARBA00011738"/>
    </source>
</evidence>
<dbReference type="Gene3D" id="3.20.20.70">
    <property type="entry name" value="Aldolase class I"/>
    <property type="match status" value="2"/>
</dbReference>
<reference evidence="5" key="1">
    <citation type="submission" date="2013-10" db="EMBL/GenBank/DDBJ databases">
        <title>Genomic analysis of the causative agents of coccidiosis in chickens.</title>
        <authorList>
            <person name="Reid A.J."/>
            <person name="Blake D."/>
            <person name="Billington K."/>
            <person name="Browne H."/>
            <person name="Dunn M."/>
            <person name="Hung S."/>
            <person name="Kawahara F."/>
            <person name="Miranda-Saavedra D."/>
            <person name="Mourier T."/>
            <person name="Nagra H."/>
            <person name="Otto T.D."/>
            <person name="Rawlings N."/>
            <person name="Sanchez A."/>
            <person name="Sanders M."/>
            <person name="Subramaniam C."/>
            <person name="Tay Y."/>
            <person name="Dear P."/>
            <person name="Doerig C."/>
            <person name="Gruber A."/>
            <person name="Parkinson J."/>
            <person name="Shirley M."/>
            <person name="Wan K.L."/>
            <person name="Berriman M."/>
            <person name="Tomley F."/>
            <person name="Pain A."/>
        </authorList>
    </citation>
    <scope>NUCLEOTIDE SEQUENCE [LARGE SCALE GENOMIC DNA]</scope>
    <source>
        <strain evidence="5">Houghton</strain>
    </source>
</reference>
<accession>U6K4K3</accession>
<comment type="catalytic activity">
    <reaction evidence="4">
        <text>D-glyceraldehyde 3-phosphate = dihydroxyacetone phosphate</text>
        <dbReference type="Rhea" id="RHEA:18585"/>
        <dbReference type="ChEBI" id="CHEBI:57642"/>
        <dbReference type="ChEBI" id="CHEBI:59776"/>
        <dbReference type="EC" id="5.3.1.1"/>
    </reaction>
</comment>
<dbReference type="InterPro" id="IPR013785">
    <property type="entry name" value="Aldolase_TIM"/>
</dbReference>
<keyword evidence="4" id="KW-0324">Glycolysis</keyword>
<reference evidence="5" key="2">
    <citation type="submission" date="2013-10" db="EMBL/GenBank/DDBJ databases">
        <authorList>
            <person name="Aslett M."/>
        </authorList>
    </citation>
    <scope>NUCLEOTIDE SEQUENCE [LARGE SCALE GENOMIC DNA]</scope>
    <source>
        <strain evidence="5">Houghton</strain>
    </source>
</reference>
<dbReference type="AlphaFoldDB" id="U6K4K3"/>
<dbReference type="GO" id="GO:0004807">
    <property type="term" value="F:triose-phosphate isomerase activity"/>
    <property type="evidence" value="ECO:0007669"/>
    <property type="project" value="UniProtKB-EC"/>
</dbReference>
<dbReference type="Proteomes" id="UP000030744">
    <property type="component" value="Unassembled WGS sequence"/>
</dbReference>
<dbReference type="GO" id="GO:0019563">
    <property type="term" value="P:glycerol catabolic process"/>
    <property type="evidence" value="ECO:0007669"/>
    <property type="project" value="TreeGrafter"/>
</dbReference>
<dbReference type="GO" id="GO:0046166">
    <property type="term" value="P:glyceraldehyde-3-phosphate biosynthetic process"/>
    <property type="evidence" value="ECO:0007669"/>
    <property type="project" value="TreeGrafter"/>
</dbReference>
<dbReference type="PROSITE" id="PS51440">
    <property type="entry name" value="TIM_2"/>
    <property type="match status" value="1"/>
</dbReference>
<evidence type="ECO:0000256" key="1">
    <source>
        <dbReference type="ARBA" id="ARBA00007422"/>
    </source>
</evidence>
<gene>
    <name evidence="5" type="ORF">EMH_0076500</name>
</gene>
<comment type="subunit">
    <text evidence="2">Homodimer.</text>
</comment>
<evidence type="ECO:0000256" key="3">
    <source>
        <dbReference type="ARBA" id="ARBA00023235"/>
    </source>
</evidence>
<dbReference type="RefSeq" id="XP_013355183.1">
    <property type="nucleotide sequence ID" value="XM_013499729.1"/>
</dbReference>
<dbReference type="GO" id="GO:0006094">
    <property type="term" value="P:gluconeogenesis"/>
    <property type="evidence" value="ECO:0007669"/>
    <property type="project" value="UniProtKB-UniPathway"/>
</dbReference>
<dbReference type="PANTHER" id="PTHR21139">
    <property type="entry name" value="TRIOSEPHOSPHATE ISOMERASE"/>
    <property type="match status" value="1"/>
</dbReference>
<sequence>MLNAAPADVDDLEVVIAPPSLHAGFVMRGLNRPFRVALQDTSLVDSFGAFTGEINPQMIKDFGINTVIVGHSERRAGFGIQPGESNEVVAAKAKNAINHGLQGESNEVVAAKAKNAINHGLQVIACIGESLETRESGKTMEFLGEQLKV</sequence>
<dbReference type="VEuPathDB" id="ToxoDB:EMH_0076500"/>
<dbReference type="UniPathway" id="UPA00109">
    <property type="reaction ID" value="UER00189"/>
</dbReference>
<dbReference type="UniPathway" id="UPA00138"/>
<dbReference type="GO" id="GO:0005829">
    <property type="term" value="C:cytosol"/>
    <property type="evidence" value="ECO:0007669"/>
    <property type="project" value="TreeGrafter"/>
</dbReference>
<dbReference type="GeneID" id="25382105"/>
<dbReference type="CDD" id="cd00311">
    <property type="entry name" value="TIM"/>
    <property type="match status" value="1"/>
</dbReference>
<organism evidence="5 6">
    <name type="scientific">Eimeria mitis</name>
    <dbReference type="NCBI Taxonomy" id="44415"/>
    <lineage>
        <taxon>Eukaryota</taxon>
        <taxon>Sar</taxon>
        <taxon>Alveolata</taxon>
        <taxon>Apicomplexa</taxon>
        <taxon>Conoidasida</taxon>
        <taxon>Coccidia</taxon>
        <taxon>Eucoccidiorida</taxon>
        <taxon>Eimeriorina</taxon>
        <taxon>Eimeriidae</taxon>
        <taxon>Eimeria</taxon>
    </lineage>
</organism>
<dbReference type="InterPro" id="IPR000652">
    <property type="entry name" value="Triosephosphate_isomerase"/>
</dbReference>
<keyword evidence="4" id="KW-0312">Gluconeogenesis</keyword>
<keyword evidence="3 4" id="KW-0413">Isomerase</keyword>
<comment type="pathway">
    <text evidence="4">Carbohydrate biosynthesis; gluconeogenesis.</text>
</comment>
<proteinExistence type="inferred from homology"/>
<protein>
    <recommendedName>
        <fullName evidence="4">Triosephosphate isomerase</fullName>
        <ecNumber evidence="4">5.3.1.1</ecNumber>
    </recommendedName>
</protein>
<dbReference type="SUPFAM" id="SSF51351">
    <property type="entry name" value="Triosephosphate isomerase (TIM)"/>
    <property type="match status" value="2"/>
</dbReference>
<dbReference type="InterPro" id="IPR035990">
    <property type="entry name" value="TIM_sf"/>
</dbReference>
<dbReference type="PANTHER" id="PTHR21139:SF2">
    <property type="entry name" value="TRIOSEPHOSPHATE ISOMERASE"/>
    <property type="match status" value="1"/>
</dbReference>
<evidence type="ECO:0000313" key="6">
    <source>
        <dbReference type="Proteomes" id="UP000030744"/>
    </source>
</evidence>
<dbReference type="OrthoDB" id="6715177at2759"/>
<keyword evidence="6" id="KW-1185">Reference proteome</keyword>
<evidence type="ECO:0000256" key="4">
    <source>
        <dbReference type="RuleBase" id="RU363013"/>
    </source>
</evidence>
<dbReference type="EC" id="5.3.1.1" evidence="4"/>
<comment type="pathway">
    <text evidence="4">Carbohydrate degradation; glycolysis; D-glyceraldehyde 3-phosphate from glycerone phosphate: step 1/1.</text>
</comment>